<dbReference type="InterPro" id="IPR053164">
    <property type="entry name" value="IS1016-like_transposase"/>
</dbReference>
<sequence length="230" mass="27273">MKLTRAKISIYEIKKIIKCFCLDINASKTAQLLDINRNTINHWYMEFRKAIYVHQMKISEKVFGEIEIDESYFGAKRVRGYRGKLKRGRGTLKQPVFGLLKRDRRVYTQIIPNCKKPVLQAIIKGKIDKSAIIYSDGWRGYDGLVDVGFNKHYRVNHGNNEFSKGHGIHINGIENFWSFTKRRLAKFNGVKKHFELHLKDSEWRYSKESDMLEKELWQIYKQYLKINHLV</sequence>
<dbReference type="NCBIfam" id="NF033547">
    <property type="entry name" value="transpos_IS1595"/>
    <property type="match status" value="1"/>
</dbReference>
<name>A0A2M7GYY0_9BACT</name>
<dbReference type="EMBL" id="PFFY01000152">
    <property type="protein sequence ID" value="PIW33685.1"/>
    <property type="molecule type" value="Genomic_DNA"/>
</dbReference>
<evidence type="ECO:0000313" key="3">
    <source>
        <dbReference type="Proteomes" id="UP000230025"/>
    </source>
</evidence>
<dbReference type="PANTHER" id="PTHR47163:SF2">
    <property type="entry name" value="SI:DKEY-17M8.2"/>
    <property type="match status" value="1"/>
</dbReference>
<dbReference type="AlphaFoldDB" id="A0A2M7GYY0"/>
<evidence type="ECO:0000313" key="2">
    <source>
        <dbReference type="EMBL" id="PIW33685.1"/>
    </source>
</evidence>
<protein>
    <submittedName>
        <fullName evidence="2">IS1595 family transposase</fullName>
    </submittedName>
</protein>
<proteinExistence type="predicted"/>
<dbReference type="InterPro" id="IPR024445">
    <property type="entry name" value="Tnp_ISXO2-like"/>
</dbReference>
<dbReference type="PANTHER" id="PTHR47163">
    <property type="entry name" value="DDE_TNP_IS1595 DOMAIN-CONTAINING PROTEIN"/>
    <property type="match status" value="1"/>
</dbReference>
<dbReference type="Pfam" id="PF12762">
    <property type="entry name" value="DDE_Tnp_IS1595"/>
    <property type="match status" value="1"/>
</dbReference>
<feature type="domain" description="ISXO2-like transposase" evidence="1">
    <location>
        <begin position="61"/>
        <end position="206"/>
    </location>
</feature>
<organism evidence="2 3">
    <name type="scientific">bacterium (Candidatus Ratteibacteria) CG15_BIG_FIL_POST_REV_8_21_14_020_41_12</name>
    <dbReference type="NCBI Taxonomy" id="2014291"/>
    <lineage>
        <taxon>Bacteria</taxon>
        <taxon>Candidatus Ratteibacteria</taxon>
    </lineage>
</organism>
<dbReference type="Proteomes" id="UP000230025">
    <property type="component" value="Unassembled WGS sequence"/>
</dbReference>
<accession>A0A2M7GYY0</accession>
<evidence type="ECO:0000259" key="1">
    <source>
        <dbReference type="SMART" id="SM01126"/>
    </source>
</evidence>
<reference evidence="3" key="1">
    <citation type="submission" date="2017-09" db="EMBL/GenBank/DDBJ databases">
        <title>Depth-based differentiation of microbial function through sediment-hosted aquifers and enrichment of novel symbionts in the deep terrestrial subsurface.</title>
        <authorList>
            <person name="Probst A.J."/>
            <person name="Ladd B."/>
            <person name="Jarett J.K."/>
            <person name="Geller-Mcgrath D.E."/>
            <person name="Sieber C.M.K."/>
            <person name="Emerson J.B."/>
            <person name="Anantharaman K."/>
            <person name="Thomas B.C."/>
            <person name="Malmstrom R."/>
            <person name="Stieglmeier M."/>
            <person name="Klingl A."/>
            <person name="Woyke T."/>
            <person name="Ryan C.M."/>
            <person name="Banfield J.F."/>
        </authorList>
    </citation>
    <scope>NUCLEOTIDE SEQUENCE [LARGE SCALE GENOMIC DNA]</scope>
</reference>
<comment type="caution">
    <text evidence="2">The sequence shown here is derived from an EMBL/GenBank/DDBJ whole genome shotgun (WGS) entry which is preliminary data.</text>
</comment>
<dbReference type="SMART" id="SM01126">
    <property type="entry name" value="DDE_Tnp_IS1595"/>
    <property type="match status" value="1"/>
</dbReference>
<gene>
    <name evidence="2" type="ORF">COW28_03255</name>
</gene>